<proteinExistence type="inferred from homology"/>
<evidence type="ECO:0000313" key="8">
    <source>
        <dbReference type="EMBL" id="GAP90014.2"/>
    </source>
</evidence>
<dbReference type="SUPFAM" id="SSF46785">
    <property type="entry name" value="Winged helix' DNA-binding domain"/>
    <property type="match status" value="1"/>
</dbReference>
<gene>
    <name evidence="8" type="ORF">SAMD00023353_4300480</name>
</gene>
<protein>
    <submittedName>
        <fullName evidence="8">Putative 26S proteasome subunit RPN7</fullName>
    </submittedName>
</protein>
<dbReference type="Gene3D" id="1.25.40.570">
    <property type="match status" value="1"/>
</dbReference>
<evidence type="ECO:0000256" key="3">
    <source>
        <dbReference type="ARBA" id="ARBA00008793"/>
    </source>
</evidence>
<comment type="similarity">
    <text evidence="3">Belongs to the CSN1 family.</text>
</comment>
<keyword evidence="9" id="KW-1185">Reference proteome</keyword>
<feature type="domain" description="PCI" evidence="7">
    <location>
        <begin position="212"/>
        <end position="383"/>
    </location>
</feature>
<dbReference type="AlphaFoldDB" id="A0A1W2TNR7"/>
<dbReference type="STRING" id="77044.A0A1W2TNR7"/>
<keyword evidence="4" id="KW-0963">Cytoplasm</keyword>
<dbReference type="Proteomes" id="UP000054516">
    <property type="component" value="Unassembled WGS sequence"/>
</dbReference>
<sequence length="453" mass="50909">MEDQGAIIVRDMPKFDLDLYISNYEGRTRFDRLLLIGRSSVPLSLDALKAAVVEAKRGKDVERYTEVMDLIHSAGPGEPEARFDVAWVTDTTKSNNMLTHQLEAELKGYKNNLIKESIRIGHRDLGEHLESVGNLLGATDAYFKMRPDSTTTSHIVDVGRRMINIMLQRRDWTGILASVNKIMPHNMNGEEIAKEQPYQKMVAGLAYLGSEKYAEAANCFLDTGDASMCLPYKNVATPNDVAIYGGLLALASMDRDELQQRVLDNSSFRTYLEQEPQVRKAVSMFVNCRFSACLEILERYRSDYLLDLYLQKHVSNIFSLIRKKCIVQYFVPFSCVTLDSMNAVFAKPNENLEKELVSMIKSGDLKARINTIDKLLVTVSNEPRVAMQMKVLDTANNYEKETLEHMRRMSLVGADLEVKGMSRKGTPGPNTLPGLGELFPDDITGDNLSGIVL</sequence>
<dbReference type="PANTHER" id="PTHR14145">
    <property type="entry name" value="26S PROTESOME SUBUNIT 6"/>
    <property type="match status" value="1"/>
</dbReference>
<comment type="subcellular location">
    <subcellularLocation>
        <location evidence="2">Cytoplasm</location>
    </subcellularLocation>
    <subcellularLocation>
        <location evidence="1">Nucleus</location>
    </subcellularLocation>
</comment>
<keyword evidence="5" id="KW-0736">Signalosome</keyword>
<keyword evidence="8" id="KW-0647">Proteasome</keyword>
<accession>A0A1W2TNR7</accession>
<dbReference type="SMART" id="SM00088">
    <property type="entry name" value="PINT"/>
    <property type="match status" value="1"/>
</dbReference>
<name>A0A1W2TNR7_ROSNE</name>
<dbReference type="InterPro" id="IPR045135">
    <property type="entry name" value="Rpn7_N"/>
</dbReference>
<dbReference type="Pfam" id="PF10602">
    <property type="entry name" value="RPN7"/>
    <property type="match status" value="1"/>
</dbReference>
<evidence type="ECO:0000259" key="7">
    <source>
        <dbReference type="PROSITE" id="PS50250"/>
    </source>
</evidence>
<dbReference type="Pfam" id="PF01399">
    <property type="entry name" value="PCI"/>
    <property type="match status" value="1"/>
</dbReference>
<evidence type="ECO:0000313" key="9">
    <source>
        <dbReference type="Proteomes" id="UP000054516"/>
    </source>
</evidence>
<dbReference type="EMBL" id="DF977488">
    <property type="protein sequence ID" value="GAP90014.2"/>
    <property type="molecule type" value="Genomic_DNA"/>
</dbReference>
<evidence type="ECO:0000256" key="1">
    <source>
        <dbReference type="ARBA" id="ARBA00004123"/>
    </source>
</evidence>
<dbReference type="InterPro" id="IPR036390">
    <property type="entry name" value="WH_DNA-bd_sf"/>
</dbReference>
<evidence type="ECO:0000256" key="4">
    <source>
        <dbReference type="ARBA" id="ARBA00022490"/>
    </source>
</evidence>
<keyword evidence="6" id="KW-0539">Nucleus</keyword>
<dbReference type="InterPro" id="IPR019585">
    <property type="entry name" value="Rpn7/CSN1"/>
</dbReference>
<dbReference type="PANTHER" id="PTHR14145:SF2">
    <property type="entry name" value="COP9 SIGNALOSOME COMPLEX SUBUNIT 1"/>
    <property type="match status" value="1"/>
</dbReference>
<dbReference type="OrthoDB" id="422427at2759"/>
<evidence type="ECO:0000256" key="2">
    <source>
        <dbReference type="ARBA" id="ARBA00004496"/>
    </source>
</evidence>
<reference evidence="8" key="1">
    <citation type="submission" date="2016-03" db="EMBL/GenBank/DDBJ databases">
        <title>Draft genome sequence of Rosellinia necatrix.</title>
        <authorList>
            <person name="Kanematsu S."/>
        </authorList>
    </citation>
    <scope>NUCLEOTIDE SEQUENCE [LARGE SCALE GENOMIC DNA]</scope>
    <source>
        <strain evidence="8">W97</strain>
    </source>
</reference>
<dbReference type="GO" id="GO:0008180">
    <property type="term" value="C:COP9 signalosome"/>
    <property type="evidence" value="ECO:0007669"/>
    <property type="project" value="UniProtKB-KW"/>
</dbReference>
<organism evidence="8">
    <name type="scientific">Rosellinia necatrix</name>
    <name type="common">White root-rot fungus</name>
    <dbReference type="NCBI Taxonomy" id="77044"/>
    <lineage>
        <taxon>Eukaryota</taxon>
        <taxon>Fungi</taxon>
        <taxon>Dikarya</taxon>
        <taxon>Ascomycota</taxon>
        <taxon>Pezizomycotina</taxon>
        <taxon>Sordariomycetes</taxon>
        <taxon>Xylariomycetidae</taxon>
        <taxon>Xylariales</taxon>
        <taxon>Xylariaceae</taxon>
        <taxon>Rosellinia</taxon>
    </lineage>
</organism>
<dbReference type="OMA" id="IYLQNWA"/>
<dbReference type="InterPro" id="IPR000717">
    <property type="entry name" value="PCI_dom"/>
</dbReference>
<evidence type="ECO:0000256" key="6">
    <source>
        <dbReference type="ARBA" id="ARBA00023242"/>
    </source>
</evidence>
<evidence type="ECO:0000256" key="5">
    <source>
        <dbReference type="ARBA" id="ARBA00022790"/>
    </source>
</evidence>
<dbReference type="GO" id="GO:0000502">
    <property type="term" value="C:proteasome complex"/>
    <property type="evidence" value="ECO:0007669"/>
    <property type="project" value="UniProtKB-KW"/>
</dbReference>
<dbReference type="GO" id="GO:0005737">
    <property type="term" value="C:cytoplasm"/>
    <property type="evidence" value="ECO:0007669"/>
    <property type="project" value="UniProtKB-SubCell"/>
</dbReference>
<dbReference type="PROSITE" id="PS50250">
    <property type="entry name" value="PCI"/>
    <property type="match status" value="1"/>
</dbReference>